<keyword evidence="1" id="KW-1133">Transmembrane helix</keyword>
<evidence type="ECO:0000313" key="3">
    <source>
        <dbReference type="Proteomes" id="UP000001979"/>
    </source>
</evidence>
<organism evidence="2 3">
    <name type="scientific">Methanococcoides burtonii (strain DSM 6242 / NBRC 107633 / OCM 468 / ACE-M)</name>
    <dbReference type="NCBI Taxonomy" id="259564"/>
    <lineage>
        <taxon>Archaea</taxon>
        <taxon>Methanobacteriati</taxon>
        <taxon>Methanobacteriota</taxon>
        <taxon>Stenosarchaea group</taxon>
        <taxon>Methanomicrobia</taxon>
        <taxon>Methanosarcinales</taxon>
        <taxon>Methanosarcinaceae</taxon>
        <taxon>Methanococcoides</taxon>
    </lineage>
</organism>
<keyword evidence="1" id="KW-0812">Transmembrane</keyword>
<feature type="transmembrane region" description="Helical" evidence="1">
    <location>
        <begin position="35"/>
        <end position="61"/>
    </location>
</feature>
<proteinExistence type="predicted"/>
<keyword evidence="1" id="KW-0472">Membrane</keyword>
<keyword evidence="3" id="KW-1185">Reference proteome</keyword>
<dbReference type="Proteomes" id="UP000001979">
    <property type="component" value="Chromosome"/>
</dbReference>
<accession>Q12U42</accession>
<dbReference type="OrthoDB" id="56871at2157"/>
<dbReference type="HOGENOM" id="CLU_087537_0_0_2"/>
<gene>
    <name evidence="2" type="ordered locus">Mbur_2165</name>
</gene>
<dbReference type="EMBL" id="CP000300">
    <property type="protein sequence ID" value="ABE53034.1"/>
    <property type="molecule type" value="Genomic_DNA"/>
</dbReference>
<feature type="transmembrane region" description="Helical" evidence="1">
    <location>
        <begin position="7"/>
        <end position="29"/>
    </location>
</feature>
<dbReference type="STRING" id="259564.Mbur_2165"/>
<protein>
    <submittedName>
        <fullName evidence="2">Uncharacterized protein</fullName>
    </submittedName>
</protein>
<dbReference type="AlphaFoldDB" id="Q12U42"/>
<evidence type="ECO:0000256" key="1">
    <source>
        <dbReference type="SAM" id="Phobius"/>
    </source>
</evidence>
<dbReference type="KEGG" id="mbu:Mbur_2165"/>
<reference evidence="3" key="1">
    <citation type="journal article" date="2009" name="ISME J.">
        <title>The genome sequence of the psychrophilic archaeon, Methanococcoides burtonii: the role of genome evolution in cold adaptation.</title>
        <authorList>
            <person name="Allen M.A."/>
            <person name="Lauro F.M."/>
            <person name="Williams T.J."/>
            <person name="Burg D."/>
            <person name="Siddiqui K.S."/>
            <person name="De Francisci D."/>
            <person name="Chong K.W."/>
            <person name="Pilak O."/>
            <person name="Chew H.H."/>
            <person name="De Maere M.Z."/>
            <person name="Ting L."/>
            <person name="Katrib M."/>
            <person name="Ng C."/>
            <person name="Sowers K.R."/>
            <person name="Galperin M.Y."/>
            <person name="Anderson I.J."/>
            <person name="Ivanova N."/>
            <person name="Dalin E."/>
            <person name="Martinez M."/>
            <person name="Lapidus A."/>
            <person name="Hauser L."/>
            <person name="Land M."/>
            <person name="Thomas T."/>
            <person name="Cavicchioli R."/>
        </authorList>
    </citation>
    <scope>NUCLEOTIDE SEQUENCE [LARGE SCALE GENOMIC DNA]</scope>
    <source>
        <strain evidence="3">DSM 6242 / NBRC 107633 / OCM 468 / ACE-M</strain>
    </source>
</reference>
<name>Q12U42_METBU</name>
<sequence length="247" mass="28830">MNMRSKYVIFGSALVLVSAVIHLIHYLIFHDMHHISIYLIGRIAFVPIEVLLASLIIHHFLERIENKHKMEKLNMIIGSFFSEVGNDLLAVISDADPHLDHVREKFVIKDVWSEKEFADFEVFLKGYIYKVDMNKIDLVPFASSIISKRNYLVSLLQNPVMFEHESFTELLRAVFHLTEELEYRGDLSSLPNSDRLHLSGDVKRVYSLLSRDWLKYMQYQKANYPYLFSLAMRTNPFDKDASVVVTE</sequence>
<evidence type="ECO:0000313" key="2">
    <source>
        <dbReference type="EMBL" id="ABE53034.1"/>
    </source>
</evidence>